<feature type="transmembrane region" description="Helical" evidence="1">
    <location>
        <begin position="245"/>
        <end position="263"/>
    </location>
</feature>
<keyword evidence="1" id="KW-0472">Membrane</keyword>
<proteinExistence type="predicted"/>
<feature type="transmembrane region" description="Helical" evidence="1">
    <location>
        <begin position="353"/>
        <end position="373"/>
    </location>
</feature>
<reference evidence="2" key="1">
    <citation type="submission" date="2014-04" db="EMBL/GenBank/DDBJ databases">
        <authorList>
            <person name="Harrison E."/>
        </authorList>
    </citation>
    <scope>NUCLEOTIDE SEQUENCE</scope>
    <source>
        <strain evidence="2">7824</strain>
    </source>
</reference>
<feature type="transmembrane region" description="Helical" evidence="1">
    <location>
        <begin position="54"/>
        <end position="74"/>
    </location>
</feature>
<protein>
    <recommendedName>
        <fullName evidence="3">O-antigen and lipid-linked capsular repeat unit polymerase</fullName>
    </recommendedName>
</protein>
<evidence type="ECO:0000313" key="2">
    <source>
        <dbReference type="EMBL" id="BAT23556.1"/>
    </source>
</evidence>
<feature type="transmembrane region" description="Helical" evidence="1">
    <location>
        <begin position="86"/>
        <end position="106"/>
    </location>
</feature>
<feature type="transmembrane region" description="Helical" evidence="1">
    <location>
        <begin position="147"/>
        <end position="169"/>
    </location>
</feature>
<keyword evidence="1" id="KW-1133">Transmembrane helix</keyword>
<dbReference type="EMBL" id="AB924568">
    <property type="protein sequence ID" value="BAT23556.1"/>
    <property type="molecule type" value="Genomic_DNA"/>
</dbReference>
<evidence type="ECO:0008006" key="3">
    <source>
        <dbReference type="Google" id="ProtNLM"/>
    </source>
</evidence>
<accession>A0A0P0YQT2</accession>
<reference evidence="2" key="2">
    <citation type="journal article" date="2015" name="Sci. Rep.">
        <title>Genetic analysis of capsular polysaccharide synthesis gene clusters in 79 capsular types of Klebsiella spp.</title>
        <authorList>
            <person name="Pan Y.J."/>
            <person name="Lin T.L."/>
            <person name="Chen C.T."/>
            <person name="Chen Y.Y."/>
            <person name="Hsieh P.F."/>
            <person name="Hsu C.R."/>
            <person name="Wu M.C."/>
            <person name="Wang J.T."/>
        </authorList>
    </citation>
    <scope>NUCLEOTIDE SEQUENCE</scope>
    <source>
        <strain evidence="2">7824</strain>
    </source>
</reference>
<gene>
    <name evidence="2" type="primary">wzy</name>
</gene>
<feature type="transmembrane region" description="Helical" evidence="1">
    <location>
        <begin position="222"/>
        <end position="239"/>
    </location>
</feature>
<name>A0A0P0YQT2_9ENTR</name>
<evidence type="ECO:0000256" key="1">
    <source>
        <dbReference type="SAM" id="Phobius"/>
    </source>
</evidence>
<keyword evidence="1" id="KW-0812">Transmembrane</keyword>
<sequence>MKEFVINMNHSTREFLMMEKNKLSLVDRLLALCFVISIIFTARTFELLELPLYYFIEIGVLAGILVLLILVYVMGRATNVSLDKKVLFTAGLTLLLNVFSPVMANINFGQSVILGILAFRIPIMATVLYLLYYGIFKHKVKVGNDRFLEYVISWLFIISLLITLVWIYLTYTLNAEYYYFSSGNLLVDTRSDGSYRFRFDIFFPFMLLCCSWYKSSKNKSRYPIIYWFTLGLSIIYLVFYFQGRVFIGALAFSFFLCYIRTYVYSTRYIILYLLVFISVLLSIIVYFTYGELIDLYQNILRSLSLTDSSSLVRLRILRVMQSNFIDNFILGNGYLSNQADINMGDTKFSPLDIGVLGVIYTYGFILFLIAFSWFSKLWLDSFSKINTKLYTFCFSVLYLNMLFTGTFFFRPYQIMVLLIFYMLFNRNKIDLKKGSGY</sequence>
<dbReference type="AlphaFoldDB" id="A0A0P0YQT2"/>
<feature type="transmembrane region" description="Helical" evidence="1">
    <location>
        <begin position="407"/>
        <end position="424"/>
    </location>
</feature>
<feature type="transmembrane region" description="Helical" evidence="1">
    <location>
        <begin position="112"/>
        <end position="135"/>
    </location>
</feature>
<feature type="transmembrane region" description="Helical" evidence="1">
    <location>
        <begin position="270"/>
        <end position="289"/>
    </location>
</feature>
<organism evidence="2">
    <name type="scientific">Klebsiella sp. 7824</name>
    <dbReference type="NCBI Taxonomy" id="1497807"/>
    <lineage>
        <taxon>Bacteria</taxon>
        <taxon>Pseudomonadati</taxon>
        <taxon>Pseudomonadota</taxon>
        <taxon>Gammaproteobacteria</taxon>
        <taxon>Enterobacterales</taxon>
        <taxon>Enterobacteriaceae</taxon>
        <taxon>Klebsiella/Raoultella group</taxon>
        <taxon>Klebsiella</taxon>
    </lineage>
</organism>